<dbReference type="PANTHER" id="PTHR11669">
    <property type="entry name" value="REPLICATION FACTOR C / DNA POLYMERASE III GAMMA-TAU SUBUNIT"/>
    <property type="match status" value="1"/>
</dbReference>
<dbReference type="STRING" id="35755.UL82_01020"/>
<dbReference type="Gene3D" id="3.40.50.300">
    <property type="entry name" value="P-loop containing nucleotide triphosphate hydrolases"/>
    <property type="match status" value="1"/>
</dbReference>
<dbReference type="InterPro" id="IPR027417">
    <property type="entry name" value="P-loop_NTPase"/>
</dbReference>
<dbReference type="Proteomes" id="UP000033457">
    <property type="component" value="Chromosome"/>
</dbReference>
<evidence type="ECO:0000313" key="1">
    <source>
        <dbReference type="EMBL" id="AKE40437.1"/>
    </source>
</evidence>
<gene>
    <name evidence="2" type="primary">dnaX_1</name>
    <name evidence="2" type="ORF">NCTC949_00487</name>
    <name evidence="1" type="ORF">UL82_01020</name>
</gene>
<dbReference type="Pfam" id="PF13177">
    <property type="entry name" value="DNA_pol3_delta2"/>
    <property type="match status" value="1"/>
</dbReference>
<evidence type="ECO:0000313" key="3">
    <source>
        <dbReference type="Proteomes" id="UP000033457"/>
    </source>
</evidence>
<dbReference type="PANTHER" id="PTHR11669:SF8">
    <property type="entry name" value="DNA POLYMERASE III SUBUNIT DELTA"/>
    <property type="match status" value="1"/>
</dbReference>
<evidence type="ECO:0000313" key="4">
    <source>
        <dbReference type="Proteomes" id="UP000271380"/>
    </source>
</evidence>
<organism evidence="1 3">
    <name type="scientific">Corynebacterium kutscheri</name>
    <dbReference type="NCBI Taxonomy" id="35755"/>
    <lineage>
        <taxon>Bacteria</taxon>
        <taxon>Bacillati</taxon>
        <taxon>Actinomycetota</taxon>
        <taxon>Actinomycetes</taxon>
        <taxon>Mycobacteriales</taxon>
        <taxon>Corynebacteriaceae</taxon>
        <taxon>Corynebacterium</taxon>
    </lineage>
</organism>
<dbReference type="GO" id="GO:0003887">
    <property type="term" value="F:DNA-directed DNA polymerase activity"/>
    <property type="evidence" value="ECO:0007669"/>
    <property type="project" value="UniProtKB-EC"/>
</dbReference>
<dbReference type="GO" id="GO:0006261">
    <property type="term" value="P:DNA-templated DNA replication"/>
    <property type="evidence" value="ECO:0007669"/>
    <property type="project" value="TreeGrafter"/>
</dbReference>
<dbReference type="EMBL" id="CP011312">
    <property type="protein sequence ID" value="AKE40437.1"/>
    <property type="molecule type" value="Genomic_DNA"/>
</dbReference>
<dbReference type="SUPFAM" id="SSF52540">
    <property type="entry name" value="P-loop containing nucleoside triphosphate hydrolases"/>
    <property type="match status" value="1"/>
</dbReference>
<name>A0A0F6QY97_9CORY</name>
<dbReference type="HOGENOM" id="CLU_006229_4_1_11"/>
<protein>
    <submittedName>
        <fullName evidence="2">DNA polymerase III delta prime subunit</fullName>
    </submittedName>
    <submittedName>
        <fullName evidence="1">DNA polymerase III, delta subunit</fullName>
        <ecNumber evidence="1 2">2.7.7.7</ecNumber>
    </submittedName>
</protein>
<dbReference type="KEGG" id="cku:UL82_01020"/>
<reference evidence="1 3" key="1">
    <citation type="journal article" date="2015" name="Genome Announc.">
        <title>Complete Genome Sequence of Corynebacterium kutscheri DSM 20755, a Corynebacterial Type Strain with Remarkably Low G+C Content of Chromosomal DNA.</title>
        <authorList>
            <person name="Ruckert C."/>
            <person name="Albersmeier A."/>
            <person name="Winkler A."/>
            <person name="Tauch A."/>
        </authorList>
    </citation>
    <scope>NUCLEOTIDE SEQUENCE [LARGE SCALE GENOMIC DNA]</scope>
    <source>
        <strain evidence="1 3">DSM 20755</strain>
    </source>
</reference>
<sequence length="383" mass="41603">MVAEQLRTAAAAARQGDRGSAMTHAWLFTGPPGSGRSVAAVAFAAALQCISPTLGCGQCEQCVAVRRNAHSDVLHIVPKTLSIGVELMRDDVVVPASKAPTVGRWRVVILDNADRLTTESANTLLKTVEEPPAHTVIIFCAPSDDPRDFIPTLRSRSRHVYIPQPTTKEVVELLGRQGIAESVAQLAATSTSNNIGRARRLIEDVRAQQLRDETLNLAELIFHRDTAFQAVTAIIKNRTKAATENLDEENAAEVEQLRQALGMGARGKGVHKALQGSNKAIKDLEEVQKKRKTRAIRDMLDMGLTDLAGLYRDALILASGRENLMHPDKRHISEEVAAKVGAPGIVACIDAVMDCREKIAISVRPEAAFDAMVGKLRKAYRVH</sequence>
<keyword evidence="3" id="KW-1185">Reference proteome</keyword>
<reference evidence="2 4" key="2">
    <citation type="submission" date="2018-12" db="EMBL/GenBank/DDBJ databases">
        <authorList>
            <consortium name="Pathogen Informatics"/>
        </authorList>
    </citation>
    <scope>NUCLEOTIDE SEQUENCE [LARGE SCALE GENOMIC DNA]</scope>
    <source>
        <strain evidence="2 4">NCTC949</strain>
    </source>
</reference>
<keyword evidence="1" id="KW-0548">Nucleotidyltransferase</keyword>
<dbReference type="AlphaFoldDB" id="A0A0F6QY97"/>
<dbReference type="EMBL" id="LR134377">
    <property type="protein sequence ID" value="VEH05210.1"/>
    <property type="molecule type" value="Genomic_DNA"/>
</dbReference>
<dbReference type="NCBIfam" id="NF005926">
    <property type="entry name" value="PRK07940.1"/>
    <property type="match status" value="1"/>
</dbReference>
<dbReference type="EC" id="2.7.7.7" evidence="1 2"/>
<accession>A0A0F6QY97</accession>
<dbReference type="InterPro" id="IPR050238">
    <property type="entry name" value="DNA_Rep/Repair_Clamp_Loader"/>
</dbReference>
<dbReference type="Proteomes" id="UP000271380">
    <property type="component" value="Chromosome"/>
</dbReference>
<evidence type="ECO:0000313" key="2">
    <source>
        <dbReference type="EMBL" id="VEH05210.1"/>
    </source>
</evidence>
<keyword evidence="1" id="KW-0808">Transferase</keyword>
<proteinExistence type="predicted"/>